<proteinExistence type="predicted"/>
<dbReference type="GO" id="GO:0140359">
    <property type="term" value="F:ABC-type transporter activity"/>
    <property type="evidence" value="ECO:0007669"/>
    <property type="project" value="InterPro"/>
</dbReference>
<evidence type="ECO:0000259" key="10">
    <source>
        <dbReference type="PROSITE" id="PS50893"/>
    </source>
</evidence>
<reference evidence="12" key="1">
    <citation type="submission" date="2020-05" db="EMBL/GenBank/DDBJ databases">
        <authorList>
            <person name="Chiriac C."/>
            <person name="Salcher M."/>
            <person name="Ghai R."/>
            <person name="Kavagutti S V."/>
        </authorList>
    </citation>
    <scope>NUCLEOTIDE SEQUENCE</scope>
</reference>
<dbReference type="Pfam" id="PF00664">
    <property type="entry name" value="ABC_membrane"/>
    <property type="match status" value="1"/>
</dbReference>
<dbReference type="GO" id="GO:0005886">
    <property type="term" value="C:plasma membrane"/>
    <property type="evidence" value="ECO:0007669"/>
    <property type="project" value="UniProtKB-SubCell"/>
</dbReference>
<feature type="domain" description="ABC transmembrane type-1" evidence="11">
    <location>
        <begin position="1"/>
        <end position="187"/>
    </location>
</feature>
<dbReference type="GO" id="GO:0034040">
    <property type="term" value="F:ATPase-coupled lipid transmembrane transporter activity"/>
    <property type="evidence" value="ECO:0007669"/>
    <property type="project" value="TreeGrafter"/>
</dbReference>
<dbReference type="PROSITE" id="PS50929">
    <property type="entry name" value="ABC_TM1F"/>
    <property type="match status" value="1"/>
</dbReference>
<organism evidence="12">
    <name type="scientific">freshwater metagenome</name>
    <dbReference type="NCBI Taxonomy" id="449393"/>
    <lineage>
        <taxon>unclassified sequences</taxon>
        <taxon>metagenomes</taxon>
        <taxon>ecological metagenomes</taxon>
    </lineage>
</organism>
<dbReference type="InterPro" id="IPR003439">
    <property type="entry name" value="ABC_transporter-like_ATP-bd"/>
</dbReference>
<dbReference type="InterPro" id="IPR003593">
    <property type="entry name" value="AAA+_ATPase"/>
</dbReference>
<dbReference type="AlphaFoldDB" id="A0A6J6VVY0"/>
<dbReference type="SUPFAM" id="SSF52540">
    <property type="entry name" value="P-loop containing nucleoside triphosphate hydrolases"/>
    <property type="match status" value="1"/>
</dbReference>
<keyword evidence="3" id="KW-1003">Cell membrane</keyword>
<evidence type="ECO:0000256" key="4">
    <source>
        <dbReference type="ARBA" id="ARBA00022692"/>
    </source>
</evidence>
<keyword evidence="4 9" id="KW-0812">Transmembrane</keyword>
<name>A0A6J6VVY0_9ZZZZ</name>
<evidence type="ECO:0000256" key="8">
    <source>
        <dbReference type="ARBA" id="ARBA00023136"/>
    </source>
</evidence>
<dbReference type="Gene3D" id="3.40.50.300">
    <property type="entry name" value="P-loop containing nucleotide triphosphate hydrolases"/>
    <property type="match status" value="1"/>
</dbReference>
<dbReference type="SMART" id="SM00382">
    <property type="entry name" value="AAA"/>
    <property type="match status" value="1"/>
</dbReference>
<evidence type="ECO:0000256" key="5">
    <source>
        <dbReference type="ARBA" id="ARBA00022741"/>
    </source>
</evidence>
<evidence type="ECO:0000259" key="11">
    <source>
        <dbReference type="PROSITE" id="PS50929"/>
    </source>
</evidence>
<feature type="transmembrane region" description="Helical" evidence="9">
    <location>
        <begin position="43"/>
        <end position="62"/>
    </location>
</feature>
<keyword evidence="8 9" id="KW-0472">Membrane</keyword>
<keyword evidence="6" id="KW-0067">ATP-binding</keyword>
<dbReference type="GO" id="GO:0016887">
    <property type="term" value="F:ATP hydrolysis activity"/>
    <property type="evidence" value="ECO:0007669"/>
    <property type="project" value="InterPro"/>
</dbReference>
<feature type="transmembrane region" description="Helical" evidence="9">
    <location>
        <begin position="20"/>
        <end position="37"/>
    </location>
</feature>
<dbReference type="InterPro" id="IPR039421">
    <property type="entry name" value="Type_1_exporter"/>
</dbReference>
<dbReference type="PANTHER" id="PTHR24221">
    <property type="entry name" value="ATP-BINDING CASSETTE SUB-FAMILY B"/>
    <property type="match status" value="1"/>
</dbReference>
<comment type="subcellular location">
    <subcellularLocation>
        <location evidence="1">Cell membrane</location>
        <topology evidence="1">Multi-pass membrane protein</topology>
    </subcellularLocation>
</comment>
<keyword evidence="2" id="KW-0813">Transport</keyword>
<dbReference type="SUPFAM" id="SSF90123">
    <property type="entry name" value="ABC transporter transmembrane region"/>
    <property type="match status" value="1"/>
</dbReference>
<evidence type="ECO:0000256" key="1">
    <source>
        <dbReference type="ARBA" id="ARBA00004651"/>
    </source>
</evidence>
<feature type="transmembrane region" description="Helical" evidence="9">
    <location>
        <begin position="125"/>
        <end position="144"/>
    </location>
</feature>
<evidence type="ECO:0000313" key="12">
    <source>
        <dbReference type="EMBL" id="CAB4776350.1"/>
    </source>
</evidence>
<dbReference type="CDD" id="cd18546">
    <property type="entry name" value="ABC_6TM_Rv0194_D2_like"/>
    <property type="match status" value="1"/>
</dbReference>
<dbReference type="InterPro" id="IPR027417">
    <property type="entry name" value="P-loop_NTPase"/>
</dbReference>
<sequence length="466" mass="51082">MSRMTSDIENLQQLLQDGLAQFAMQGLTMIIITIALFSTNVVLATWTVLLVIPALVILTIWFHTSSEKGYLRARDAIANVLADLSESLYGIRVVTANNRQRHNIIHHRNVVGEYRNANMFTGQIMSVYGPVTIMVGILSQALLLGIGGQMVLRGELSLGGLTLFILYLNRFFQPIQLLVQQYNLLQQGRSSIIRLRELLETSPSVNEVPNAVTLPPITGRLTFEDVSFGYLPGRPVLEHVNLEIAPGESVAFVGPTGAGKSTLAKLATRFYDPTGGRVLVDGVDLTTVTMHSLRSQLGVVPQEPFLFSGTMRVNLRFGRPEATDADIDEAVDVVGLRELIDRLPNGLDTVVHERGQTLSAGERQLLALARAFLARPRVLVLDEATSSLDLRSETIIERALDRMLEGRTAILIAHRLTTAQRADRIVVVDQGGIVEVGSHDELVRARGAYAGMYEAWIASGGRDTSL</sequence>
<evidence type="ECO:0000256" key="6">
    <source>
        <dbReference type="ARBA" id="ARBA00022840"/>
    </source>
</evidence>
<dbReference type="Pfam" id="PF00005">
    <property type="entry name" value="ABC_tran"/>
    <property type="match status" value="1"/>
</dbReference>
<accession>A0A6J6VVY0</accession>
<keyword evidence="7 9" id="KW-1133">Transmembrane helix</keyword>
<dbReference type="PROSITE" id="PS00211">
    <property type="entry name" value="ABC_TRANSPORTER_1"/>
    <property type="match status" value="1"/>
</dbReference>
<dbReference type="InterPro" id="IPR036640">
    <property type="entry name" value="ABC1_TM_sf"/>
</dbReference>
<dbReference type="Gene3D" id="1.20.1560.10">
    <property type="entry name" value="ABC transporter type 1, transmembrane domain"/>
    <property type="match status" value="1"/>
</dbReference>
<dbReference type="InterPro" id="IPR011527">
    <property type="entry name" value="ABC1_TM_dom"/>
</dbReference>
<dbReference type="PANTHER" id="PTHR24221:SF654">
    <property type="entry name" value="ATP-BINDING CASSETTE SUB-FAMILY B MEMBER 6"/>
    <property type="match status" value="1"/>
</dbReference>
<dbReference type="GO" id="GO:0005524">
    <property type="term" value="F:ATP binding"/>
    <property type="evidence" value="ECO:0007669"/>
    <property type="project" value="UniProtKB-KW"/>
</dbReference>
<protein>
    <submittedName>
        <fullName evidence="12">Unannotated protein</fullName>
    </submittedName>
</protein>
<dbReference type="PROSITE" id="PS50893">
    <property type="entry name" value="ABC_TRANSPORTER_2"/>
    <property type="match status" value="1"/>
</dbReference>
<feature type="domain" description="ABC transporter" evidence="10">
    <location>
        <begin position="221"/>
        <end position="455"/>
    </location>
</feature>
<evidence type="ECO:0000256" key="9">
    <source>
        <dbReference type="SAM" id="Phobius"/>
    </source>
</evidence>
<evidence type="ECO:0000256" key="7">
    <source>
        <dbReference type="ARBA" id="ARBA00022989"/>
    </source>
</evidence>
<evidence type="ECO:0000256" key="2">
    <source>
        <dbReference type="ARBA" id="ARBA00022448"/>
    </source>
</evidence>
<dbReference type="EMBL" id="CAFAAB010000013">
    <property type="protein sequence ID" value="CAB4776350.1"/>
    <property type="molecule type" value="Genomic_DNA"/>
</dbReference>
<dbReference type="FunFam" id="3.40.50.300:FF:000299">
    <property type="entry name" value="ABC transporter ATP-binding protein/permease"/>
    <property type="match status" value="1"/>
</dbReference>
<keyword evidence="5" id="KW-0547">Nucleotide-binding</keyword>
<gene>
    <name evidence="12" type="ORF">UFOPK2958_00215</name>
</gene>
<evidence type="ECO:0000256" key="3">
    <source>
        <dbReference type="ARBA" id="ARBA00022475"/>
    </source>
</evidence>
<dbReference type="InterPro" id="IPR017871">
    <property type="entry name" value="ABC_transporter-like_CS"/>
</dbReference>